<sequence>MAEQVTNAQAAEAGKSYWAANLRIIKWSLAIWALVSFGFGILLRPLLEGIRVGGVDLGFWFAQQGSILVFMALIFFYAWRMNKLDREHGVDEE</sequence>
<evidence type="ECO:0000313" key="3">
    <source>
        <dbReference type="EMBL" id="RBI86531.1"/>
    </source>
</evidence>
<evidence type="ECO:0000313" key="4">
    <source>
        <dbReference type="Proteomes" id="UP000253370"/>
    </source>
</evidence>
<feature type="transmembrane region" description="Helical" evidence="1">
    <location>
        <begin position="59"/>
        <end position="79"/>
    </location>
</feature>
<dbReference type="EMBL" id="QNTQ01000004">
    <property type="protein sequence ID" value="RBI86531.1"/>
    <property type="molecule type" value="Genomic_DNA"/>
</dbReference>
<dbReference type="OrthoDB" id="9797746at2"/>
<name>A0A365UBB7_9RHOB</name>
<comment type="caution">
    <text evidence="3">The sequence shown here is derived from an EMBL/GenBank/DDBJ whole genome shotgun (WGS) entry which is preliminary data.</text>
</comment>
<feature type="domain" description="Sodium symporter small subunit" evidence="2">
    <location>
        <begin position="15"/>
        <end position="91"/>
    </location>
</feature>
<keyword evidence="1" id="KW-1133">Transmembrane helix</keyword>
<dbReference type="Pfam" id="PF13937">
    <property type="entry name" value="DUF4212"/>
    <property type="match status" value="1"/>
</dbReference>
<organism evidence="3 4">
    <name type="scientific">Rhodosalinus halophilus</name>
    <dbReference type="NCBI Taxonomy" id="2259333"/>
    <lineage>
        <taxon>Bacteria</taxon>
        <taxon>Pseudomonadati</taxon>
        <taxon>Pseudomonadota</taxon>
        <taxon>Alphaproteobacteria</taxon>
        <taxon>Rhodobacterales</taxon>
        <taxon>Paracoccaceae</taxon>
        <taxon>Rhodosalinus</taxon>
    </lineage>
</organism>
<dbReference type="Proteomes" id="UP000253370">
    <property type="component" value="Unassembled WGS sequence"/>
</dbReference>
<accession>A0A365UBB7</accession>
<gene>
    <name evidence="3" type="ORF">DRV85_03600</name>
</gene>
<dbReference type="InterPro" id="IPR019886">
    <property type="entry name" value="Na_symporter_ssu"/>
</dbReference>
<dbReference type="RefSeq" id="WP_113288081.1">
    <property type="nucleotide sequence ID" value="NZ_QNTQ01000004.1"/>
</dbReference>
<dbReference type="NCBIfam" id="TIGR03647">
    <property type="entry name" value="Na_symport_sm"/>
    <property type="match status" value="1"/>
</dbReference>
<keyword evidence="4" id="KW-1185">Reference proteome</keyword>
<protein>
    <submittedName>
        <fullName evidence="3">DUF4212 domain-containing protein</fullName>
    </submittedName>
</protein>
<evidence type="ECO:0000259" key="2">
    <source>
        <dbReference type="Pfam" id="PF13937"/>
    </source>
</evidence>
<feature type="transmembrane region" description="Helical" evidence="1">
    <location>
        <begin position="24"/>
        <end position="47"/>
    </location>
</feature>
<keyword evidence="1" id="KW-0472">Membrane</keyword>
<evidence type="ECO:0000256" key="1">
    <source>
        <dbReference type="SAM" id="Phobius"/>
    </source>
</evidence>
<keyword evidence="1" id="KW-0812">Transmembrane</keyword>
<reference evidence="3 4" key="1">
    <citation type="submission" date="2018-07" db="EMBL/GenBank/DDBJ databases">
        <title>Rhodosalinus sp. strain E84T genomic sequence and assembly.</title>
        <authorList>
            <person name="Liu Z.-W."/>
            <person name="Lu D.-C."/>
        </authorList>
    </citation>
    <scope>NUCLEOTIDE SEQUENCE [LARGE SCALE GENOMIC DNA]</scope>
    <source>
        <strain evidence="3 4">E84</strain>
    </source>
</reference>
<proteinExistence type="predicted"/>
<dbReference type="AlphaFoldDB" id="A0A365UBB7"/>